<keyword evidence="2 5" id="KW-0690">Ribosome biogenesis</keyword>
<dbReference type="Proteomes" id="UP000289257">
    <property type="component" value="Unassembled WGS sequence"/>
</dbReference>
<name>A0A4Q0AGH9_9BACT</name>
<comment type="subcellular location">
    <subcellularLocation>
        <location evidence="5">Cytoplasm</location>
    </subcellularLocation>
</comment>
<reference evidence="7" key="1">
    <citation type="submission" date="2019-01" db="EMBL/GenBank/DDBJ databases">
        <title>Genomic signatures and co-occurrence patterns of the ultra-small Saccharimodia (Patescibacteria phylum) suggest a symbiotic lifestyle.</title>
        <authorList>
            <person name="Lemos L."/>
            <person name="Medeiros J."/>
            <person name="Andreote F."/>
            <person name="Fernandes G."/>
            <person name="Varani A."/>
            <person name="Oliveira G."/>
            <person name="Pylro V."/>
        </authorList>
    </citation>
    <scope>NUCLEOTIDE SEQUENCE [LARGE SCALE GENOMIC DNA]</scope>
    <source>
        <strain evidence="7">AMD02</strain>
    </source>
</reference>
<keyword evidence="1 5" id="KW-0963">Cytoplasm</keyword>
<dbReference type="NCBIfam" id="TIGR00250">
    <property type="entry name" value="RNAse_H_YqgF"/>
    <property type="match status" value="1"/>
</dbReference>
<keyword evidence="3 5" id="KW-0540">Nuclease</keyword>
<evidence type="ECO:0000256" key="4">
    <source>
        <dbReference type="ARBA" id="ARBA00022801"/>
    </source>
</evidence>
<evidence type="ECO:0000256" key="5">
    <source>
        <dbReference type="HAMAP-Rule" id="MF_00651"/>
    </source>
</evidence>
<evidence type="ECO:0000259" key="6">
    <source>
        <dbReference type="SMART" id="SM00732"/>
    </source>
</evidence>
<protein>
    <recommendedName>
        <fullName evidence="5">Putative pre-16S rRNA nuclease</fullName>
        <ecNumber evidence="5">3.1.-.-</ecNumber>
    </recommendedName>
</protein>
<evidence type="ECO:0000313" key="8">
    <source>
        <dbReference type="Proteomes" id="UP000289257"/>
    </source>
</evidence>
<dbReference type="GO" id="GO:0005829">
    <property type="term" value="C:cytosol"/>
    <property type="evidence" value="ECO:0007669"/>
    <property type="project" value="TreeGrafter"/>
</dbReference>
<dbReference type="SMART" id="SM00732">
    <property type="entry name" value="YqgFc"/>
    <property type="match status" value="1"/>
</dbReference>
<dbReference type="GO" id="GO:0000967">
    <property type="term" value="P:rRNA 5'-end processing"/>
    <property type="evidence" value="ECO:0007669"/>
    <property type="project" value="UniProtKB-UniRule"/>
</dbReference>
<gene>
    <name evidence="7" type="primary">ruvX</name>
    <name evidence="7" type="ORF">EOT05_00160</name>
</gene>
<dbReference type="InterPro" id="IPR037027">
    <property type="entry name" value="YqgF/RNaseH-like_dom_sf"/>
</dbReference>
<accession>A0A4Q0AGH9</accession>
<dbReference type="InterPro" id="IPR012337">
    <property type="entry name" value="RNaseH-like_sf"/>
</dbReference>
<keyword evidence="4 5" id="KW-0378">Hydrolase</keyword>
<dbReference type="CDD" id="cd16964">
    <property type="entry name" value="YqgF"/>
    <property type="match status" value="1"/>
</dbReference>
<comment type="caution">
    <text evidence="7">The sequence shown here is derived from an EMBL/GenBank/DDBJ whole genome shotgun (WGS) entry which is preliminary data.</text>
</comment>
<dbReference type="Gene3D" id="3.30.420.140">
    <property type="entry name" value="YqgF/RNase H-like domain"/>
    <property type="match status" value="1"/>
</dbReference>
<evidence type="ECO:0000256" key="1">
    <source>
        <dbReference type="ARBA" id="ARBA00022490"/>
    </source>
</evidence>
<dbReference type="InterPro" id="IPR006641">
    <property type="entry name" value="YqgF/RNaseH-like_dom"/>
</dbReference>
<dbReference type="InterPro" id="IPR005227">
    <property type="entry name" value="YqgF"/>
</dbReference>
<organism evidence="7 8">
    <name type="scientific">Candidatus Microsaccharimonas sossegonensis</name>
    <dbReference type="NCBI Taxonomy" id="2506948"/>
    <lineage>
        <taxon>Bacteria</taxon>
        <taxon>Candidatus Saccharimonadota</taxon>
        <taxon>Candidatus Saccharimonadia</taxon>
        <taxon>Candidatus Saccharimonadales</taxon>
        <taxon>Candidatus Saccharimonadaceae</taxon>
        <taxon>Candidatus Microsaccharimonas</taxon>
    </lineage>
</organism>
<dbReference type="Pfam" id="PF03652">
    <property type="entry name" value="RuvX"/>
    <property type="match status" value="1"/>
</dbReference>
<sequence length="133" mass="14544">MASQTLVCLDVGEKRIGVAVADTSVRIAVAFDTIAVDGNELSKIAEIMIREGAKTIIVGYPRNQLGETTAQTCYVEQFADKLKNIAEEIVFQDESLTSVIAENRLKNTKNPYTKGDIDAQAAAIILEDYMETK</sequence>
<dbReference type="GO" id="GO:0004518">
    <property type="term" value="F:nuclease activity"/>
    <property type="evidence" value="ECO:0007669"/>
    <property type="project" value="UniProtKB-KW"/>
</dbReference>
<dbReference type="HAMAP" id="MF_00651">
    <property type="entry name" value="Nuclease_YqgF"/>
    <property type="match status" value="1"/>
</dbReference>
<dbReference type="PANTHER" id="PTHR33317">
    <property type="entry name" value="POLYNUCLEOTIDYL TRANSFERASE, RIBONUCLEASE H-LIKE SUPERFAMILY PROTEIN"/>
    <property type="match status" value="1"/>
</dbReference>
<keyword evidence="8" id="KW-1185">Reference proteome</keyword>
<evidence type="ECO:0000256" key="2">
    <source>
        <dbReference type="ARBA" id="ARBA00022517"/>
    </source>
</evidence>
<comment type="similarity">
    <text evidence="5">Belongs to the YqgF HJR family.</text>
</comment>
<dbReference type="AlphaFoldDB" id="A0A4Q0AGH9"/>
<feature type="domain" description="YqgF/RNase H-like" evidence="6">
    <location>
        <begin position="4"/>
        <end position="101"/>
    </location>
</feature>
<proteinExistence type="inferred from homology"/>
<dbReference type="GO" id="GO:0016788">
    <property type="term" value="F:hydrolase activity, acting on ester bonds"/>
    <property type="evidence" value="ECO:0007669"/>
    <property type="project" value="UniProtKB-UniRule"/>
</dbReference>
<dbReference type="EC" id="3.1.-.-" evidence="5"/>
<dbReference type="SUPFAM" id="SSF53098">
    <property type="entry name" value="Ribonuclease H-like"/>
    <property type="match status" value="1"/>
</dbReference>
<evidence type="ECO:0000313" key="7">
    <source>
        <dbReference type="EMBL" id="RWZ78174.1"/>
    </source>
</evidence>
<dbReference type="EMBL" id="SCKX01000001">
    <property type="protein sequence ID" value="RWZ78174.1"/>
    <property type="molecule type" value="Genomic_DNA"/>
</dbReference>
<dbReference type="PANTHER" id="PTHR33317:SF4">
    <property type="entry name" value="POLYNUCLEOTIDYL TRANSFERASE, RIBONUCLEASE H-LIKE SUPERFAMILY PROTEIN"/>
    <property type="match status" value="1"/>
</dbReference>
<comment type="function">
    <text evidence="5">Could be a nuclease involved in processing of the 5'-end of pre-16S rRNA.</text>
</comment>
<evidence type="ECO:0000256" key="3">
    <source>
        <dbReference type="ARBA" id="ARBA00022722"/>
    </source>
</evidence>